<proteinExistence type="inferred from homology"/>
<evidence type="ECO:0000256" key="5">
    <source>
        <dbReference type="ARBA" id="ARBA00022989"/>
    </source>
</evidence>
<comment type="similarity">
    <text evidence="2">Belongs to the CSC1 (TC 1.A.17) family.</text>
</comment>
<evidence type="ECO:0000256" key="8">
    <source>
        <dbReference type="SAM" id="Phobius"/>
    </source>
</evidence>
<evidence type="ECO:0000313" key="13">
    <source>
        <dbReference type="EMBL" id="KAH6685697.1"/>
    </source>
</evidence>
<name>A0A9P9AAS4_9PEZI</name>
<dbReference type="Proteomes" id="UP000770015">
    <property type="component" value="Unassembled WGS sequence"/>
</dbReference>
<feature type="domain" description="CSC1/OSCA1-like cytosolic" evidence="12">
    <location>
        <begin position="573"/>
        <end position="683"/>
    </location>
</feature>
<evidence type="ECO:0000259" key="11">
    <source>
        <dbReference type="Pfam" id="PF13967"/>
    </source>
</evidence>
<evidence type="ECO:0000313" key="14">
    <source>
        <dbReference type="Proteomes" id="UP000770015"/>
    </source>
</evidence>
<dbReference type="Pfam" id="PF02714">
    <property type="entry name" value="RSN1_7TM"/>
    <property type="match status" value="1"/>
</dbReference>
<evidence type="ECO:0000259" key="9">
    <source>
        <dbReference type="Pfam" id="PF02714"/>
    </source>
</evidence>
<dbReference type="EMBL" id="JAGSXJ010000014">
    <property type="protein sequence ID" value="KAH6685697.1"/>
    <property type="molecule type" value="Genomic_DNA"/>
</dbReference>
<evidence type="ECO:0008006" key="15">
    <source>
        <dbReference type="Google" id="ProtNLM"/>
    </source>
</evidence>
<organism evidence="13 14">
    <name type="scientific">Plectosphaerella plurivora</name>
    <dbReference type="NCBI Taxonomy" id="936078"/>
    <lineage>
        <taxon>Eukaryota</taxon>
        <taxon>Fungi</taxon>
        <taxon>Dikarya</taxon>
        <taxon>Ascomycota</taxon>
        <taxon>Pezizomycotina</taxon>
        <taxon>Sordariomycetes</taxon>
        <taxon>Hypocreomycetidae</taxon>
        <taxon>Glomerellales</taxon>
        <taxon>Plectosphaerellaceae</taxon>
        <taxon>Plectosphaerella</taxon>
    </lineage>
</organism>
<dbReference type="PANTHER" id="PTHR13018">
    <property type="entry name" value="PROBABLE MEMBRANE PROTEIN DUF221-RELATED"/>
    <property type="match status" value="1"/>
</dbReference>
<dbReference type="GO" id="GO:0005227">
    <property type="term" value="F:calcium-activated cation channel activity"/>
    <property type="evidence" value="ECO:0007669"/>
    <property type="project" value="InterPro"/>
</dbReference>
<evidence type="ECO:0000256" key="4">
    <source>
        <dbReference type="ARBA" id="ARBA00022692"/>
    </source>
</evidence>
<dbReference type="Pfam" id="PF13967">
    <property type="entry name" value="RSN1_TM"/>
    <property type="match status" value="1"/>
</dbReference>
<dbReference type="GO" id="GO:0005886">
    <property type="term" value="C:plasma membrane"/>
    <property type="evidence" value="ECO:0007669"/>
    <property type="project" value="TreeGrafter"/>
</dbReference>
<feature type="transmembrane region" description="Helical" evidence="8">
    <location>
        <begin position="790"/>
        <end position="816"/>
    </location>
</feature>
<gene>
    <name evidence="13" type="ORF">F5X68DRAFT_262288</name>
</gene>
<feature type="compositionally biased region" description="Basic and acidic residues" evidence="7">
    <location>
        <begin position="282"/>
        <end position="320"/>
    </location>
</feature>
<dbReference type="AlphaFoldDB" id="A0A9P9AAS4"/>
<dbReference type="InterPro" id="IPR032880">
    <property type="entry name" value="CSC1/OSCA1-like_N"/>
</dbReference>
<feature type="region of interest" description="Disordered" evidence="7">
    <location>
        <begin position="276"/>
        <end position="336"/>
    </location>
</feature>
<comment type="caution">
    <text evidence="13">The sequence shown here is derived from an EMBL/GenBank/DDBJ whole genome shotgun (WGS) entry which is preliminary data.</text>
</comment>
<feature type="domain" description="CSC1/OSCA1-like 7TM region" evidence="9">
    <location>
        <begin position="695"/>
        <end position="974"/>
    </location>
</feature>
<feature type="transmembrane region" description="Helical" evidence="8">
    <location>
        <begin position="692"/>
        <end position="711"/>
    </location>
</feature>
<feature type="transmembrane region" description="Helical" evidence="8">
    <location>
        <begin position="985"/>
        <end position="1005"/>
    </location>
</feature>
<feature type="transmembrane region" description="Helical" evidence="8">
    <location>
        <begin position="166"/>
        <end position="186"/>
    </location>
</feature>
<keyword evidence="6 8" id="KW-0472">Membrane</keyword>
<feature type="domain" description="CSC1/OSCA1-like N-terminal transmembrane" evidence="11">
    <location>
        <begin position="24"/>
        <end position="187"/>
    </location>
</feature>
<keyword evidence="14" id="KW-1185">Reference proteome</keyword>
<dbReference type="InterPro" id="IPR027815">
    <property type="entry name" value="CSC1/OSCA1-like_cyt"/>
</dbReference>
<feature type="transmembrane region" description="Helical" evidence="8">
    <location>
        <begin position="106"/>
        <end position="126"/>
    </location>
</feature>
<dbReference type="OrthoDB" id="1076608at2759"/>
<evidence type="ECO:0000259" key="10">
    <source>
        <dbReference type="Pfam" id="PF12621"/>
    </source>
</evidence>
<dbReference type="InterPro" id="IPR003864">
    <property type="entry name" value="CSC1/OSCA1-like_7TM"/>
</dbReference>
<evidence type="ECO:0000256" key="3">
    <source>
        <dbReference type="ARBA" id="ARBA00022448"/>
    </source>
</evidence>
<feature type="transmembrane region" description="Helical" evidence="8">
    <location>
        <begin position="746"/>
        <end position="770"/>
    </location>
</feature>
<evidence type="ECO:0000256" key="7">
    <source>
        <dbReference type="SAM" id="MobiDB-lite"/>
    </source>
</evidence>
<protein>
    <recommendedName>
        <fullName evidence="15">DUF221-domain-containing protein</fullName>
    </recommendedName>
</protein>
<feature type="domain" description="CSC1/OSCA1-like cytosolic" evidence="12">
    <location>
        <begin position="211"/>
        <end position="284"/>
    </location>
</feature>
<feature type="transmembrane region" description="Helical" evidence="8">
    <location>
        <begin position="24"/>
        <end position="45"/>
    </location>
</feature>
<accession>A0A9P9AAS4</accession>
<feature type="transmembrane region" description="Helical" evidence="8">
    <location>
        <begin position="854"/>
        <end position="875"/>
    </location>
</feature>
<evidence type="ECO:0000256" key="6">
    <source>
        <dbReference type="ARBA" id="ARBA00023136"/>
    </source>
</evidence>
<dbReference type="Pfam" id="PF12621">
    <property type="entry name" value="PHM7_ext"/>
    <property type="match status" value="1"/>
</dbReference>
<feature type="domain" description="10TM putative phosphate transporter extracellular tail" evidence="10">
    <location>
        <begin position="1157"/>
        <end position="1226"/>
    </location>
</feature>
<feature type="region of interest" description="Disordered" evidence="7">
    <location>
        <begin position="1042"/>
        <end position="1068"/>
    </location>
</feature>
<evidence type="ECO:0000256" key="2">
    <source>
        <dbReference type="ARBA" id="ARBA00007779"/>
    </source>
</evidence>
<reference evidence="13" key="1">
    <citation type="journal article" date="2021" name="Nat. Commun.">
        <title>Genetic determinants of endophytism in the Arabidopsis root mycobiome.</title>
        <authorList>
            <person name="Mesny F."/>
            <person name="Miyauchi S."/>
            <person name="Thiergart T."/>
            <person name="Pickel B."/>
            <person name="Atanasova L."/>
            <person name="Karlsson M."/>
            <person name="Huettel B."/>
            <person name="Barry K.W."/>
            <person name="Haridas S."/>
            <person name="Chen C."/>
            <person name="Bauer D."/>
            <person name="Andreopoulos W."/>
            <person name="Pangilinan J."/>
            <person name="LaButti K."/>
            <person name="Riley R."/>
            <person name="Lipzen A."/>
            <person name="Clum A."/>
            <person name="Drula E."/>
            <person name="Henrissat B."/>
            <person name="Kohler A."/>
            <person name="Grigoriev I.V."/>
            <person name="Martin F.M."/>
            <person name="Hacquard S."/>
        </authorList>
    </citation>
    <scope>NUCLEOTIDE SEQUENCE</scope>
    <source>
        <strain evidence="13">MPI-SDFR-AT-0117</strain>
    </source>
</reference>
<evidence type="ECO:0000256" key="1">
    <source>
        <dbReference type="ARBA" id="ARBA00004141"/>
    </source>
</evidence>
<evidence type="ECO:0000259" key="12">
    <source>
        <dbReference type="Pfam" id="PF14703"/>
    </source>
</evidence>
<dbReference type="InterPro" id="IPR045122">
    <property type="entry name" value="Csc1-like"/>
</dbReference>
<feature type="transmembrane region" description="Helical" evidence="8">
    <location>
        <begin position="959"/>
        <end position="978"/>
    </location>
</feature>
<dbReference type="PANTHER" id="PTHR13018:SF20">
    <property type="entry name" value="SPORULATION-SPECIFIC PROTEIN 75"/>
    <property type="match status" value="1"/>
</dbReference>
<feature type="transmembrane region" description="Helical" evidence="8">
    <location>
        <begin position="906"/>
        <end position="932"/>
    </location>
</feature>
<keyword evidence="3" id="KW-0813">Transport</keyword>
<dbReference type="Pfam" id="PF14703">
    <property type="entry name" value="PHM7_cyt"/>
    <property type="match status" value="2"/>
</dbReference>
<dbReference type="InterPro" id="IPR022257">
    <property type="entry name" value="PHM7_ext"/>
</dbReference>
<keyword evidence="5 8" id="KW-1133">Transmembrane helix</keyword>
<sequence length="1235" mass="139077">MDNNGDNNGPPDASRSRGASLNTFLGALTASVIIFAVQVSIFFLLRNKLARIFKPKTYLAPERERTDPPPRNPVALIKRLWSFSDREVLRKCGLDAYFFLRYLRTLLIIFVPIAVIVIPILVPLNYMSGLGQGVVDNDGDGVADDIPTGLDTLGWTNIADENLNRYWAHLILAIGVIVWVCTVFFFEMRVYIKVRQDYLTSAEHRLRASATTILINNVPLKWLSENALRGLFDVFPGGIRNVWLNRDLSKLLEKIEIRDSIHKQLESAETELIKMAKRKQVKQREKEEKKARRSNHDKAPTKEEQEQRRKREDAEARKLAESGQGTCAGAHDEAPRDVSQVVEEVKEEERHKRLSRQVTPEDEVPQNGAFGFGGILGGGISKVGQGIGRFGQGVESGVATTNGFTRIASAGVDSQRATTPLGRHSADNRRVQALRANETRLGTSGGPEDDAAQHRVHSRQDSVLSQNSWQVNNGRYETAGNGNTVRKMSDFKVEYDNEQRKWYQFWRPPAGGYLSPIPQASEEEEYPFAYKPTKKSFGQKLLIYIGLGSDDLPVLEYGKASHSGTDYEEERDKDAVWRQYLKPKHRPTHRLPRWGFPNWLAWLTFGKKVDTIYWCRTELARLNLEIRMDQAHPERYPLMNSAFIQFNEQVSAHMACQSLMHHLPKQMTPRINEVSPRDVIWSNMSMKWWDEWARTAGVTALIVTMIIFWSIPVGATAVLGNIDGLASISFLSWLENEGPARKIATGIAGILPPALLAILLVLVPIILDLLAGFKGAKTGAQKTEFVQKFFFAFLFVQVFLVVTITSFFTASLPVFLERLQGLTNVEEVLGLLANNLPASSNYFFSYMLLQGMSVSSGALLQIGTLIVWYIIARIIDSTARNKWQRNTQLNTVRWGHMFPIYTNFGCIALIYSVIAPLISIFAIITFSLLWIAQKYCLVYVVRAGVDTGGLLYQRGINQLFTGLYVMELCLIGLFLIQVKADASGGTARAVIMLVCLLLTILYQILLNRNFSPLANYLPITIEDEAAIRDRVFEEEQRRRFGLADDTEAEGDEEKPPNMSLDGHSYHGREDDEIELRGLPKKTKRSAFNPMKDVANLAMRGGRGLRDLTINRVEDTAPVKNAAAFRKAQRQKDLEAQRAIGEALYGGIADEIEDLMPDERNALIIDAFKHHALRARQPTVWIPHDDIGVSEDEIRLTREYTDNVHISNEGTALDSKVRVVYGLNPPDFSEVDLIDL</sequence>
<feature type="region of interest" description="Disordered" evidence="7">
    <location>
        <begin position="347"/>
        <end position="366"/>
    </location>
</feature>
<comment type="subcellular location">
    <subcellularLocation>
        <location evidence="1">Membrane</location>
        <topology evidence="1">Multi-pass membrane protein</topology>
    </subcellularLocation>
</comment>
<keyword evidence="4 8" id="KW-0812">Transmembrane</keyword>